<dbReference type="RefSeq" id="WP_331213516.1">
    <property type="nucleotide sequence ID" value="NZ_JAZGQK010000006.1"/>
</dbReference>
<dbReference type="InterPro" id="IPR000182">
    <property type="entry name" value="GNAT_dom"/>
</dbReference>
<dbReference type="Pfam" id="PF00583">
    <property type="entry name" value="Acetyltransf_1"/>
    <property type="match status" value="1"/>
</dbReference>
<evidence type="ECO:0000256" key="1">
    <source>
        <dbReference type="SAM" id="MobiDB-lite"/>
    </source>
</evidence>
<dbReference type="Proteomes" id="UP001332243">
    <property type="component" value="Unassembled WGS sequence"/>
</dbReference>
<feature type="region of interest" description="Disordered" evidence="1">
    <location>
        <begin position="150"/>
        <end position="194"/>
    </location>
</feature>
<accession>A0ABU7RPH2</accession>
<reference evidence="3 4" key="1">
    <citation type="submission" date="2024-01" db="EMBL/GenBank/DDBJ databases">
        <title>Genome insights into Plantactinospora sonchi sp. nov.</title>
        <authorList>
            <person name="Wang L."/>
        </authorList>
    </citation>
    <scope>NUCLEOTIDE SEQUENCE [LARGE SCALE GENOMIC DNA]</scope>
    <source>
        <strain evidence="3 4">NEAU-QY2</strain>
    </source>
</reference>
<dbReference type="InterPro" id="IPR016181">
    <property type="entry name" value="Acyl_CoA_acyltransferase"/>
</dbReference>
<comment type="caution">
    <text evidence="3">The sequence shown here is derived from an EMBL/GenBank/DDBJ whole genome shotgun (WGS) entry which is preliminary data.</text>
</comment>
<name>A0ABU7RPH2_9ACTN</name>
<dbReference type="Gene3D" id="3.40.630.30">
    <property type="match status" value="1"/>
</dbReference>
<sequence>MTGTWNGEPVTFRTAGIDETADVLGVLDEAAGWLRTRGVSQWPARFEPGWVTGAIGRNETWLVRVGDRVAATFTLDWSDPLWNDIGGNAGYLHRSAVRRSTAGLGTLLLAWAGDTVRRHGRDALRLDCVATNRRLRDYYESAGFLHRGDVTVGGAPGQRRKDGPTTPVSRYELPLKANHEPPLETADRRPAAPR</sequence>
<evidence type="ECO:0000259" key="2">
    <source>
        <dbReference type="PROSITE" id="PS51186"/>
    </source>
</evidence>
<feature type="domain" description="N-acetyltransferase" evidence="2">
    <location>
        <begin position="10"/>
        <end position="178"/>
    </location>
</feature>
<protein>
    <submittedName>
        <fullName evidence="3">GNAT family N-acetyltransferase</fullName>
    </submittedName>
</protein>
<evidence type="ECO:0000313" key="3">
    <source>
        <dbReference type="EMBL" id="MEE6258401.1"/>
    </source>
</evidence>
<keyword evidence="4" id="KW-1185">Reference proteome</keyword>
<feature type="compositionally biased region" description="Basic and acidic residues" evidence="1">
    <location>
        <begin position="177"/>
        <end position="194"/>
    </location>
</feature>
<proteinExistence type="predicted"/>
<dbReference type="SUPFAM" id="SSF55729">
    <property type="entry name" value="Acyl-CoA N-acyltransferases (Nat)"/>
    <property type="match status" value="1"/>
</dbReference>
<organism evidence="3 4">
    <name type="scientific">Plantactinospora sonchi</name>
    <dbReference type="NCBI Taxonomy" id="1544735"/>
    <lineage>
        <taxon>Bacteria</taxon>
        <taxon>Bacillati</taxon>
        <taxon>Actinomycetota</taxon>
        <taxon>Actinomycetes</taxon>
        <taxon>Micromonosporales</taxon>
        <taxon>Micromonosporaceae</taxon>
        <taxon>Plantactinospora</taxon>
    </lineage>
</organism>
<dbReference type="PROSITE" id="PS51186">
    <property type="entry name" value="GNAT"/>
    <property type="match status" value="1"/>
</dbReference>
<dbReference type="EMBL" id="JAZGQK010000006">
    <property type="protein sequence ID" value="MEE6258401.1"/>
    <property type="molecule type" value="Genomic_DNA"/>
</dbReference>
<gene>
    <name evidence="3" type="ORF">V1633_07825</name>
</gene>
<evidence type="ECO:0000313" key="4">
    <source>
        <dbReference type="Proteomes" id="UP001332243"/>
    </source>
</evidence>